<dbReference type="Proteomes" id="UP001152561">
    <property type="component" value="Unassembled WGS sequence"/>
</dbReference>
<dbReference type="Pfam" id="PF00201">
    <property type="entry name" value="UDPGT"/>
    <property type="match status" value="1"/>
</dbReference>
<evidence type="ECO:0000313" key="5">
    <source>
        <dbReference type="EMBL" id="KAJ8528456.1"/>
    </source>
</evidence>
<dbReference type="FunFam" id="3.40.50.2000:FF:000040">
    <property type="entry name" value="UDP-glycosyltransferase 76C1"/>
    <property type="match status" value="1"/>
</dbReference>
<gene>
    <name evidence="5" type="ORF">K7X08_022148</name>
</gene>
<comment type="similarity">
    <text evidence="1 3">Belongs to the UDP-glycosyltransferase family.</text>
</comment>
<evidence type="ECO:0000256" key="3">
    <source>
        <dbReference type="RuleBase" id="RU003718"/>
    </source>
</evidence>
<name>A0A9Q1L492_9SOLA</name>
<dbReference type="CDD" id="cd03784">
    <property type="entry name" value="GT1_Gtf-like"/>
    <property type="match status" value="1"/>
</dbReference>
<evidence type="ECO:0000256" key="1">
    <source>
        <dbReference type="ARBA" id="ARBA00009995"/>
    </source>
</evidence>
<dbReference type="GO" id="GO:0080043">
    <property type="term" value="F:quercetin 3-O-glucosyltransferase activity"/>
    <property type="evidence" value="ECO:0007669"/>
    <property type="project" value="TreeGrafter"/>
</dbReference>
<comment type="caution">
    <text evidence="5">The sequence shown here is derived from an EMBL/GenBank/DDBJ whole genome shotgun (WGS) entry which is preliminary data.</text>
</comment>
<keyword evidence="3" id="KW-0328">Glycosyltransferase</keyword>
<organism evidence="5 6">
    <name type="scientific">Anisodus acutangulus</name>
    <dbReference type="NCBI Taxonomy" id="402998"/>
    <lineage>
        <taxon>Eukaryota</taxon>
        <taxon>Viridiplantae</taxon>
        <taxon>Streptophyta</taxon>
        <taxon>Embryophyta</taxon>
        <taxon>Tracheophyta</taxon>
        <taxon>Spermatophyta</taxon>
        <taxon>Magnoliopsida</taxon>
        <taxon>eudicotyledons</taxon>
        <taxon>Gunneridae</taxon>
        <taxon>Pentapetalae</taxon>
        <taxon>asterids</taxon>
        <taxon>lamiids</taxon>
        <taxon>Solanales</taxon>
        <taxon>Solanaceae</taxon>
        <taxon>Solanoideae</taxon>
        <taxon>Hyoscyameae</taxon>
        <taxon>Anisodus</taxon>
    </lineage>
</organism>
<dbReference type="EC" id="2.4.1.-" evidence="4"/>
<accession>A0A9Q1L492</accession>
<keyword evidence="2 3" id="KW-0808">Transferase</keyword>
<evidence type="ECO:0000256" key="2">
    <source>
        <dbReference type="ARBA" id="ARBA00022679"/>
    </source>
</evidence>
<dbReference type="PROSITE" id="PS00375">
    <property type="entry name" value="UDPGT"/>
    <property type="match status" value="1"/>
</dbReference>
<dbReference type="EMBL" id="JAJAGQ010000023">
    <property type="protein sequence ID" value="KAJ8528456.1"/>
    <property type="molecule type" value="Genomic_DNA"/>
</dbReference>
<dbReference type="SUPFAM" id="SSF53756">
    <property type="entry name" value="UDP-Glycosyltransferase/glycogen phosphorylase"/>
    <property type="match status" value="1"/>
</dbReference>
<sequence>MDPLAFVPHVVIFPFPAQGHVNSMLKLAQLLSLSNFHITFLVTVDTHDRLLNHTDVLSRFGSEFKLQALPHGISMDNMTTRIGVSGLFDSLNTFAKTFLREFLVNSTVTCVIADGILSMAADVAEEINLPIIYFRTISACSFWSYFCIPELIQAGELPLKENAMDLTLPQVKGMEDFLRGRDLPSFCRAIDLTSPDFRLVLTETRQTSRARGLILNTFEDLEGPILSQIRTVCPNVYTIGAVHAHLKARLATKSTSSNSLWQEDESCISWLDTQPPKSVIYVSFGSIAGVTREELLEFWYGLLNSDQKFLWVMRPDLIVGQERKNEIPVELEQGTKARGYMANWVRQEKVLAHKAIGGFLTHSGWNSTLESIVEGVPMICWPRFADQQVNSRFVGEVWKMGLDIKDTCDRDIIAKSVRDLMEKRIGEFSQRTENMASLAKRAVNEGGSSYINLDRLIQDIRSMIPPMKQS</sequence>
<proteinExistence type="inferred from homology"/>
<dbReference type="OrthoDB" id="5835829at2759"/>
<dbReference type="Gene3D" id="3.40.50.2000">
    <property type="entry name" value="Glycogen Phosphorylase B"/>
    <property type="match status" value="2"/>
</dbReference>
<keyword evidence="6" id="KW-1185">Reference proteome</keyword>
<dbReference type="AlphaFoldDB" id="A0A9Q1L492"/>
<dbReference type="GO" id="GO:0080044">
    <property type="term" value="F:quercetin 7-O-glucosyltransferase activity"/>
    <property type="evidence" value="ECO:0007669"/>
    <property type="project" value="TreeGrafter"/>
</dbReference>
<protein>
    <recommendedName>
        <fullName evidence="4">Glycosyltransferase</fullName>
        <ecNumber evidence="4">2.4.1.-</ecNumber>
    </recommendedName>
</protein>
<dbReference type="InterPro" id="IPR002213">
    <property type="entry name" value="UDP_glucos_trans"/>
</dbReference>
<dbReference type="InterPro" id="IPR035595">
    <property type="entry name" value="UDP_glycos_trans_CS"/>
</dbReference>
<dbReference type="PANTHER" id="PTHR11926:SF1392">
    <property type="entry name" value="GLYCOSYLTRANSFERASE"/>
    <property type="match status" value="1"/>
</dbReference>
<evidence type="ECO:0000256" key="4">
    <source>
        <dbReference type="RuleBase" id="RU362057"/>
    </source>
</evidence>
<evidence type="ECO:0000313" key="6">
    <source>
        <dbReference type="Proteomes" id="UP001152561"/>
    </source>
</evidence>
<dbReference type="PANTHER" id="PTHR11926">
    <property type="entry name" value="GLUCOSYL/GLUCURONOSYL TRANSFERASES"/>
    <property type="match status" value="1"/>
</dbReference>
<reference evidence="6" key="1">
    <citation type="journal article" date="2023" name="Proc. Natl. Acad. Sci. U.S.A.">
        <title>Genomic and structural basis for evolution of tropane alkaloid biosynthesis.</title>
        <authorList>
            <person name="Wanga Y.-J."/>
            <person name="Taina T."/>
            <person name="Yua J.-Y."/>
            <person name="Lia J."/>
            <person name="Xua B."/>
            <person name="Chenc J."/>
            <person name="D'Auriad J.C."/>
            <person name="Huanga J.-P."/>
            <person name="Huanga S.-X."/>
        </authorList>
    </citation>
    <scope>NUCLEOTIDE SEQUENCE [LARGE SCALE GENOMIC DNA]</scope>
    <source>
        <strain evidence="6">cv. KIB-2019</strain>
    </source>
</reference>